<evidence type="ECO:0000259" key="6">
    <source>
        <dbReference type="Pfam" id="PF11819"/>
    </source>
</evidence>
<feature type="domain" description="Cytohesin Ubiquitin Protein Inducing" evidence="6">
    <location>
        <begin position="2"/>
        <end position="135"/>
    </location>
</feature>
<feature type="compositionally biased region" description="Polar residues" evidence="5">
    <location>
        <begin position="254"/>
        <end position="270"/>
    </location>
</feature>
<evidence type="ECO:0000313" key="8">
    <source>
        <dbReference type="Proteomes" id="UP001591681"/>
    </source>
</evidence>
<feature type="compositionally biased region" description="Low complexity" evidence="5">
    <location>
        <begin position="455"/>
        <end position="465"/>
    </location>
</feature>
<feature type="compositionally biased region" description="Polar residues" evidence="5">
    <location>
        <begin position="547"/>
        <end position="557"/>
    </location>
</feature>
<sequence>MEAKEETSDTDSGIILHSGPDSPCTVLKEVSTHTRAVRLKLQALEERLEACVCELKQLCIREAELTGHLSSDYPLRAGERPPQIRRRIGAAFKLDEQSLLDKPEECALSSVEAKLACQQQIVVAVRRLVQEGAPSKAVRRSRQQQCRQEEKKLLQLQEAIFQLRLQHGRESPLPAITGHRDQPVSDDSSLSDSALLDDEERASQASQPSLEAPPPDPTQPRPRPHPHPLQEQCERHAPPHTLGLRPSLGHTYSYLPSPTRSPAFNHSQSPLPSPSPNHTHIRHSPIPSPAFNHSRSPAPSTSPNHTHIIASPLPSPSTNHTHTTSSPSLNHTPVRNSPIPSPAFNHTLSPPSPSLNHAHTSPSPSPADCTEAELPPIRHTPWAESSLDQPYEKKKSRSSTRNTSSPVVTPTLPPLEACVGEGGLASPMSPHAALRATCSNSAPCTPEMTLRRGLSLRLPSSGAGSDADQERGRSRMSRRRLIDVAVSPDYPPLHVSMGNPLYYSSSEDSASEHSAASYTGSPCREQPAIGHPEPRPHVQPHPPNGFYRNTQHQSTPSFPRGGYAPPYPRAPPVEPDYGSHASLPSGGRYDYRYEEALGSSQPGVRMPCVVPAHVRLSRAPSLREYPPHHPARALPRQLLSDQLKAWHQRQHLALPHTRPRSLDRQGAVRIRSSTHHDSPLSQQPLRLDQPPEVGRVPRAMERNCGPWTMEDDTHIISQV</sequence>
<feature type="compositionally biased region" description="Low complexity" evidence="5">
    <location>
        <begin position="504"/>
        <end position="518"/>
    </location>
</feature>
<feature type="compositionally biased region" description="Low complexity" evidence="5">
    <location>
        <begin position="185"/>
        <end position="194"/>
    </location>
</feature>
<reference evidence="7 8" key="1">
    <citation type="submission" date="2024-09" db="EMBL/GenBank/DDBJ databases">
        <title>A chromosome-level genome assembly of Gray's grenadier anchovy, Coilia grayii.</title>
        <authorList>
            <person name="Fu Z."/>
        </authorList>
    </citation>
    <scope>NUCLEOTIDE SEQUENCE [LARGE SCALE GENOMIC DNA]</scope>
    <source>
        <strain evidence="7">G4</strain>
        <tissue evidence="7">Muscle</tissue>
    </source>
</reference>
<evidence type="ECO:0000256" key="2">
    <source>
        <dbReference type="ARBA" id="ARBA00022490"/>
    </source>
</evidence>
<feature type="coiled-coil region" evidence="4">
    <location>
        <begin position="139"/>
        <end position="166"/>
    </location>
</feature>
<evidence type="ECO:0000256" key="5">
    <source>
        <dbReference type="SAM" id="MobiDB-lite"/>
    </source>
</evidence>
<proteinExistence type="predicted"/>
<feature type="compositionally biased region" description="Low complexity" evidence="5">
    <location>
        <begin position="316"/>
        <end position="333"/>
    </location>
</feature>
<accession>A0ABD1JWH5</accession>
<feature type="compositionally biased region" description="Pro residues" evidence="5">
    <location>
        <begin position="565"/>
        <end position="574"/>
    </location>
</feature>
<evidence type="ECO:0000256" key="1">
    <source>
        <dbReference type="ARBA" id="ARBA00004496"/>
    </source>
</evidence>
<feature type="compositionally biased region" description="Low complexity" evidence="5">
    <location>
        <begin position="399"/>
        <end position="410"/>
    </location>
</feature>
<dbReference type="PANTHER" id="PTHR16093:SF6">
    <property type="entry name" value="INNATE IMMUNITY ACTIVATOR B"/>
    <property type="match status" value="1"/>
</dbReference>
<dbReference type="PANTHER" id="PTHR16093">
    <property type="entry name" value="COILED-COIL DOMAIN-CONTAINING PROTEIN 120 FAMILY MEMBER"/>
    <property type="match status" value="1"/>
</dbReference>
<dbReference type="GO" id="GO:0005737">
    <property type="term" value="C:cytoplasm"/>
    <property type="evidence" value="ECO:0007669"/>
    <property type="project" value="UniProtKB-SubCell"/>
</dbReference>
<dbReference type="InterPro" id="IPR043447">
    <property type="entry name" value="CCDC120/INAVA"/>
</dbReference>
<evidence type="ECO:0000256" key="4">
    <source>
        <dbReference type="SAM" id="Coils"/>
    </source>
</evidence>
<protein>
    <recommendedName>
        <fullName evidence="6">Cytohesin Ubiquitin Protein Inducing domain-containing protein</fullName>
    </recommendedName>
</protein>
<feature type="region of interest" description="Disordered" evidence="5">
    <location>
        <begin position="652"/>
        <end position="691"/>
    </location>
</feature>
<feature type="region of interest" description="Disordered" evidence="5">
    <location>
        <begin position="172"/>
        <end position="412"/>
    </location>
</feature>
<organism evidence="7 8">
    <name type="scientific">Coilia grayii</name>
    <name type="common">Gray's grenadier anchovy</name>
    <dbReference type="NCBI Taxonomy" id="363190"/>
    <lineage>
        <taxon>Eukaryota</taxon>
        <taxon>Metazoa</taxon>
        <taxon>Chordata</taxon>
        <taxon>Craniata</taxon>
        <taxon>Vertebrata</taxon>
        <taxon>Euteleostomi</taxon>
        <taxon>Actinopterygii</taxon>
        <taxon>Neopterygii</taxon>
        <taxon>Teleostei</taxon>
        <taxon>Clupei</taxon>
        <taxon>Clupeiformes</taxon>
        <taxon>Clupeoidei</taxon>
        <taxon>Engraulidae</taxon>
        <taxon>Coilinae</taxon>
        <taxon>Coilia</taxon>
    </lineage>
</organism>
<dbReference type="Pfam" id="PF11819">
    <property type="entry name" value="CUPID"/>
    <property type="match status" value="1"/>
</dbReference>
<dbReference type="InterPro" id="IPR021774">
    <property type="entry name" value="CUPID"/>
</dbReference>
<feature type="region of interest" description="Disordered" evidence="5">
    <location>
        <begin position="504"/>
        <end position="583"/>
    </location>
</feature>
<evidence type="ECO:0000256" key="3">
    <source>
        <dbReference type="ARBA" id="ARBA00023054"/>
    </source>
</evidence>
<keyword evidence="3 4" id="KW-0175">Coiled coil</keyword>
<comment type="caution">
    <text evidence="7">The sequence shown here is derived from an EMBL/GenBank/DDBJ whole genome shotgun (WGS) entry which is preliminary data.</text>
</comment>
<feature type="compositionally biased region" description="Pro residues" evidence="5">
    <location>
        <begin position="211"/>
        <end position="221"/>
    </location>
</feature>
<gene>
    <name evidence="7" type="ORF">ACEWY4_013463</name>
</gene>
<feature type="compositionally biased region" description="Polar residues" evidence="5">
    <location>
        <begin position="344"/>
        <end position="362"/>
    </location>
</feature>
<comment type="subcellular location">
    <subcellularLocation>
        <location evidence="1">Cytoplasm</location>
    </subcellularLocation>
</comment>
<keyword evidence="8" id="KW-1185">Reference proteome</keyword>
<feature type="region of interest" description="Disordered" evidence="5">
    <location>
        <begin position="455"/>
        <end position="479"/>
    </location>
</feature>
<name>A0ABD1JWH5_9TELE</name>
<evidence type="ECO:0000313" key="7">
    <source>
        <dbReference type="EMBL" id="KAL2091200.1"/>
    </source>
</evidence>
<keyword evidence="2" id="KW-0963">Cytoplasm</keyword>
<feature type="compositionally biased region" description="Polar residues" evidence="5">
    <location>
        <begin position="291"/>
        <end position="305"/>
    </location>
</feature>
<dbReference type="Proteomes" id="UP001591681">
    <property type="component" value="Unassembled WGS sequence"/>
</dbReference>
<dbReference type="AlphaFoldDB" id="A0ABD1JWH5"/>
<dbReference type="EMBL" id="JBHFQA010000011">
    <property type="protein sequence ID" value="KAL2091200.1"/>
    <property type="molecule type" value="Genomic_DNA"/>
</dbReference>